<dbReference type="EMBL" id="JAQMPX010000117">
    <property type="protein sequence ID" value="MDB9140015.1"/>
    <property type="molecule type" value="Genomic_DNA"/>
</dbReference>
<dbReference type="SUPFAM" id="SSF158745">
    <property type="entry name" value="LanC-like"/>
    <property type="match status" value="1"/>
</dbReference>
<dbReference type="RefSeq" id="WP_022192871.1">
    <property type="nucleotide sequence ID" value="NZ_CYXP01000011.1"/>
</dbReference>
<gene>
    <name evidence="1" type="ORF">ERS852429_03975</name>
    <name evidence="2" type="ORF">PN612_16115</name>
</gene>
<dbReference type="Proteomes" id="UP001211522">
    <property type="component" value="Unassembled WGS sequence"/>
</dbReference>
<dbReference type="AlphaFoldDB" id="A0A173VYM0"/>
<proteinExistence type="predicted"/>
<dbReference type="Gene3D" id="1.50.10.20">
    <property type="match status" value="1"/>
</dbReference>
<accession>A0A173VYM0</accession>
<evidence type="ECO:0000313" key="3">
    <source>
        <dbReference type="Proteomes" id="UP000095591"/>
    </source>
</evidence>
<name>A0A173VYM0_PARDI</name>
<evidence type="ECO:0000313" key="1">
    <source>
        <dbReference type="EMBL" id="CUN32263.1"/>
    </source>
</evidence>
<sequence>MNKLASQIDSLNKHLIGSLHTSYPFGLAHGKMGLLIYLYHLYDYTQEAIYKEKAERLLDDLLENALSKNAELTVEEGLCGVALGLDYIVKKQFVDGDINDLLSGIDDLLFKKLVFGNMESRYSLSQLIHFLYYIYKRLEIQTNDNERFPFEGLAIKLVNQLADLIDASFFEESYTFSIYQYHVPILMKTLSCLIQYDFYKDRIQKVLEQLSLYMFSHLPHLHLNRLYLLWGMLPLRDCSPDWQRYVDELRKSINLDIIYNREIKGRDIYISNGYASLYFLLEGLNKDFPKYTIPFNPHLIYDRIISSDAWDALMENEYYYNIHRGLLNGFPGTVLALLNIKQRYLCE</sequence>
<dbReference type="Proteomes" id="UP000095591">
    <property type="component" value="Unassembled WGS sequence"/>
</dbReference>
<protein>
    <submittedName>
        <fullName evidence="1">Lanthionine synthetase C-like protein</fullName>
    </submittedName>
</protein>
<organism evidence="1 3">
    <name type="scientific">Parabacteroides distasonis</name>
    <dbReference type="NCBI Taxonomy" id="823"/>
    <lineage>
        <taxon>Bacteria</taxon>
        <taxon>Pseudomonadati</taxon>
        <taxon>Bacteroidota</taxon>
        <taxon>Bacteroidia</taxon>
        <taxon>Bacteroidales</taxon>
        <taxon>Tannerellaceae</taxon>
        <taxon>Parabacteroides</taxon>
    </lineage>
</organism>
<evidence type="ECO:0000313" key="2">
    <source>
        <dbReference type="EMBL" id="MDB9140015.1"/>
    </source>
</evidence>
<dbReference type="EMBL" id="CYXP01000011">
    <property type="protein sequence ID" value="CUN32263.1"/>
    <property type="molecule type" value="Genomic_DNA"/>
</dbReference>
<reference evidence="1 3" key="1">
    <citation type="submission" date="2015-09" db="EMBL/GenBank/DDBJ databases">
        <authorList>
            <consortium name="Pathogen Informatics"/>
        </authorList>
    </citation>
    <scope>NUCLEOTIDE SEQUENCE [LARGE SCALE GENOMIC DNA]</scope>
    <source>
        <strain evidence="1 3">2789STDY5608872</strain>
    </source>
</reference>
<reference evidence="2" key="2">
    <citation type="submission" date="2023-01" db="EMBL/GenBank/DDBJ databases">
        <title>Human gut microbiome strain richness.</title>
        <authorList>
            <person name="Chen-Liaw A."/>
        </authorList>
    </citation>
    <scope>NUCLEOTIDE SEQUENCE</scope>
    <source>
        <strain evidence="2">D35st1_E5_D35t1_190705</strain>
    </source>
</reference>